<feature type="compositionally biased region" description="Low complexity" evidence="1">
    <location>
        <begin position="121"/>
        <end position="134"/>
    </location>
</feature>
<feature type="region of interest" description="Disordered" evidence="1">
    <location>
        <begin position="111"/>
        <end position="135"/>
    </location>
</feature>
<name>A0A4Z0BG61_9BURK</name>
<feature type="compositionally biased region" description="Polar residues" evidence="1">
    <location>
        <begin position="111"/>
        <end position="120"/>
    </location>
</feature>
<dbReference type="OrthoDB" id="8536404at2"/>
<accession>A0A4Z0BG61</accession>
<comment type="caution">
    <text evidence="3">The sequence shown here is derived from an EMBL/GenBank/DDBJ whole genome shotgun (WGS) entry which is preliminary data.</text>
</comment>
<keyword evidence="2" id="KW-0732">Signal</keyword>
<gene>
    <name evidence="3" type="ORF">EZ216_17155</name>
</gene>
<evidence type="ECO:0000256" key="1">
    <source>
        <dbReference type="SAM" id="MobiDB-lite"/>
    </source>
</evidence>
<dbReference type="Pfam" id="PF12276">
    <property type="entry name" value="DUF3617"/>
    <property type="match status" value="1"/>
</dbReference>
<proteinExistence type="predicted"/>
<dbReference type="InterPro" id="IPR022061">
    <property type="entry name" value="DUF3617"/>
</dbReference>
<evidence type="ECO:0000256" key="2">
    <source>
        <dbReference type="SAM" id="SignalP"/>
    </source>
</evidence>
<dbReference type="RefSeq" id="WP_135251008.1">
    <property type="nucleotide sequence ID" value="NZ_SMLK01000006.1"/>
</dbReference>
<reference evidence="3 4" key="1">
    <citation type="submission" date="2019-03" db="EMBL/GenBank/DDBJ databases">
        <title>Ramlibacter sp. 18x22-1, whole genome shotgun sequence.</title>
        <authorList>
            <person name="Zhang X."/>
            <person name="Feng G."/>
            <person name="Zhu H."/>
        </authorList>
    </citation>
    <scope>NUCLEOTIDE SEQUENCE [LARGE SCALE GENOMIC DNA]</scope>
    <source>
        <strain evidence="3 4">18x22-1</strain>
    </source>
</reference>
<evidence type="ECO:0000313" key="4">
    <source>
        <dbReference type="Proteomes" id="UP000297839"/>
    </source>
</evidence>
<evidence type="ECO:0000313" key="3">
    <source>
        <dbReference type="EMBL" id="TFY98316.1"/>
    </source>
</evidence>
<feature type="region of interest" description="Disordered" evidence="1">
    <location>
        <begin position="148"/>
        <end position="167"/>
    </location>
</feature>
<organism evidence="3 4">
    <name type="scientific">Ramlibacter humi</name>
    <dbReference type="NCBI Taxonomy" id="2530451"/>
    <lineage>
        <taxon>Bacteria</taxon>
        <taxon>Pseudomonadati</taxon>
        <taxon>Pseudomonadota</taxon>
        <taxon>Betaproteobacteria</taxon>
        <taxon>Burkholderiales</taxon>
        <taxon>Comamonadaceae</taxon>
        <taxon>Ramlibacter</taxon>
    </lineage>
</organism>
<feature type="chain" id="PRO_5021339047" evidence="2">
    <location>
        <begin position="21"/>
        <end position="179"/>
    </location>
</feature>
<sequence>MKKTLFLAIAIAAVAAPAAAQSLKPGLWELQQRTPSNPEIDKQVAQAREQIAALPPAQRKQMEAMMAKQGVQQGSGNTMRVCMSKEMAERNEVPPAQGDCKMKDLGRSGNTRKMSFSCTNPVSSGETEVTSSSPEAYTMKTVATATVDGKPQKMTMEGGGKWLGADCGNLKPLGSAAKK</sequence>
<keyword evidence="4" id="KW-1185">Reference proteome</keyword>
<protein>
    <submittedName>
        <fullName evidence="3">DUF3617 domain-containing protein</fullName>
    </submittedName>
</protein>
<dbReference type="AlphaFoldDB" id="A0A4Z0BG61"/>
<dbReference type="Proteomes" id="UP000297839">
    <property type="component" value="Unassembled WGS sequence"/>
</dbReference>
<dbReference type="EMBL" id="SMLK01000006">
    <property type="protein sequence ID" value="TFY98316.1"/>
    <property type="molecule type" value="Genomic_DNA"/>
</dbReference>
<feature type="signal peptide" evidence="2">
    <location>
        <begin position="1"/>
        <end position="20"/>
    </location>
</feature>